<name>A0A5M8QJH8_9MICO</name>
<evidence type="ECO:0000259" key="2">
    <source>
        <dbReference type="Pfam" id="PF12680"/>
    </source>
</evidence>
<dbReference type="AlphaFoldDB" id="A0A5M8QJH8"/>
<feature type="region of interest" description="Disordered" evidence="1">
    <location>
        <begin position="1"/>
        <end position="74"/>
    </location>
</feature>
<feature type="domain" description="SnoaL-like" evidence="2">
    <location>
        <begin position="96"/>
        <end position="189"/>
    </location>
</feature>
<accession>A0A5M8QJH8</accession>
<comment type="caution">
    <text evidence="3">The sequence shown here is derived from an EMBL/GenBank/DDBJ whole genome shotgun (WGS) entry which is preliminary data.</text>
</comment>
<organism evidence="3 4">
    <name type="scientific">Agrococcus sediminis</name>
    <dbReference type="NCBI Taxonomy" id="2599924"/>
    <lineage>
        <taxon>Bacteria</taxon>
        <taxon>Bacillati</taxon>
        <taxon>Actinomycetota</taxon>
        <taxon>Actinomycetes</taxon>
        <taxon>Micrococcales</taxon>
        <taxon>Microbacteriaceae</taxon>
        <taxon>Agrococcus</taxon>
    </lineage>
</organism>
<evidence type="ECO:0000313" key="4">
    <source>
        <dbReference type="Proteomes" id="UP000323221"/>
    </source>
</evidence>
<evidence type="ECO:0000256" key="1">
    <source>
        <dbReference type="SAM" id="MobiDB-lite"/>
    </source>
</evidence>
<evidence type="ECO:0000313" key="3">
    <source>
        <dbReference type="EMBL" id="KAA6436225.1"/>
    </source>
</evidence>
<dbReference type="Proteomes" id="UP000323221">
    <property type="component" value="Unassembled WGS sequence"/>
</dbReference>
<dbReference type="Gene3D" id="3.10.450.50">
    <property type="match status" value="1"/>
</dbReference>
<gene>
    <name evidence="3" type="ORF">FQ330_02090</name>
</gene>
<keyword evidence="4" id="KW-1185">Reference proteome</keyword>
<protein>
    <submittedName>
        <fullName evidence="3">Nuclear transport factor 2 family protein</fullName>
    </submittedName>
</protein>
<dbReference type="InterPro" id="IPR032710">
    <property type="entry name" value="NTF2-like_dom_sf"/>
</dbReference>
<dbReference type="SUPFAM" id="SSF54427">
    <property type="entry name" value="NTF2-like"/>
    <property type="match status" value="1"/>
</dbReference>
<dbReference type="Pfam" id="PF12680">
    <property type="entry name" value="SnoaL_2"/>
    <property type="match status" value="1"/>
</dbReference>
<sequence>MGCGAHEPGRRDRRAVRPADLRREGAARGLSGRAHRPPVPIRGSEPARPASPYRSTSSPQVAPGARPTAGRQCGYSVTRGCTVDGADRNAQHEAVVERLIACINEGRIEVMDELFHEDAVMDWPQSGERVVGGENRRGVYRAFPQLPTITPRRIVSAGDLVVAEATLDYGGPVYKTVFVFEFRGDRIARETAYWSEPFDPPDWRSRWVEVA</sequence>
<proteinExistence type="predicted"/>
<reference evidence="3 4" key="1">
    <citation type="submission" date="2019-08" db="EMBL/GenBank/DDBJ databases">
        <title>Agrococcus lahaulensis sp. nov., isolated from a cold desert of the Indian Himalayas.</title>
        <authorList>
            <person name="Qu J.H."/>
        </authorList>
    </citation>
    <scope>NUCLEOTIDE SEQUENCE [LARGE SCALE GENOMIC DNA]</scope>
    <source>
        <strain evidence="3 4">NS18</strain>
    </source>
</reference>
<dbReference type="OrthoDB" id="3826377at2"/>
<dbReference type="EMBL" id="VOIR01000011">
    <property type="protein sequence ID" value="KAA6436225.1"/>
    <property type="molecule type" value="Genomic_DNA"/>
</dbReference>
<dbReference type="InterPro" id="IPR037401">
    <property type="entry name" value="SnoaL-like"/>
</dbReference>
<feature type="compositionally biased region" description="Basic and acidic residues" evidence="1">
    <location>
        <begin position="7"/>
        <end position="26"/>
    </location>
</feature>